<gene>
    <name evidence="1" type="ORF">BSTOLATCC_MIC14737</name>
</gene>
<proteinExistence type="predicted"/>
<dbReference type="AlphaFoldDB" id="A0AAU9IQJ6"/>
<dbReference type="EMBL" id="CAJZBQ010000014">
    <property type="protein sequence ID" value="CAG9315996.1"/>
    <property type="molecule type" value="Genomic_DNA"/>
</dbReference>
<organism evidence="1 2">
    <name type="scientific">Blepharisma stoltei</name>
    <dbReference type="NCBI Taxonomy" id="1481888"/>
    <lineage>
        <taxon>Eukaryota</taxon>
        <taxon>Sar</taxon>
        <taxon>Alveolata</taxon>
        <taxon>Ciliophora</taxon>
        <taxon>Postciliodesmatophora</taxon>
        <taxon>Heterotrichea</taxon>
        <taxon>Heterotrichida</taxon>
        <taxon>Blepharismidae</taxon>
        <taxon>Blepharisma</taxon>
    </lineage>
</organism>
<reference evidence="1" key="1">
    <citation type="submission" date="2021-09" db="EMBL/GenBank/DDBJ databases">
        <authorList>
            <consortium name="AG Swart"/>
            <person name="Singh M."/>
            <person name="Singh A."/>
            <person name="Seah K."/>
            <person name="Emmerich C."/>
        </authorList>
    </citation>
    <scope>NUCLEOTIDE SEQUENCE</scope>
    <source>
        <strain evidence="1">ATCC30299</strain>
    </source>
</reference>
<name>A0AAU9IQJ6_9CILI</name>
<evidence type="ECO:0000313" key="2">
    <source>
        <dbReference type="Proteomes" id="UP001162131"/>
    </source>
</evidence>
<keyword evidence="2" id="KW-1185">Reference proteome</keyword>
<sequence>MMRFYKIKKLIMSSECIRMPKRPSEMQNASPSKHVKVGSESECLEQKFAKLQSQYLNDGIPQQTQLFLRRMARAAEIPVEIKQMPLLRMLTEICVDLMMNDLELSLWSLILEKIQWIDTLSLPWVLICTAFAAKQHFNLDVSIFEHHIATKYTDFQRCFQNWQNSHQETRSINAKTINARYVSLSLPISPNENGLFDYNYYVDDILHVSPPSNLVEVQTKIEAPPSDSEEIKLPELMTLNSVLVIDQKTDLNEPSYGRFVDNPQHMEEIDFDDPFKTDSPTKFLFSKYESDR</sequence>
<accession>A0AAU9IQJ6</accession>
<dbReference type="Proteomes" id="UP001162131">
    <property type="component" value="Unassembled WGS sequence"/>
</dbReference>
<evidence type="ECO:0000313" key="1">
    <source>
        <dbReference type="EMBL" id="CAG9315996.1"/>
    </source>
</evidence>
<protein>
    <submittedName>
        <fullName evidence="1">Uncharacterized protein</fullName>
    </submittedName>
</protein>
<comment type="caution">
    <text evidence="1">The sequence shown here is derived from an EMBL/GenBank/DDBJ whole genome shotgun (WGS) entry which is preliminary data.</text>
</comment>